<evidence type="ECO:0000313" key="2">
    <source>
        <dbReference type="EMBL" id="KAJ1137498.1"/>
    </source>
</evidence>
<accession>A0AAV7QB07</accession>
<dbReference type="EMBL" id="JANPWB010000010">
    <property type="protein sequence ID" value="KAJ1137498.1"/>
    <property type="molecule type" value="Genomic_DNA"/>
</dbReference>
<keyword evidence="3" id="KW-1185">Reference proteome</keyword>
<feature type="region of interest" description="Disordered" evidence="1">
    <location>
        <begin position="80"/>
        <end position="110"/>
    </location>
</feature>
<dbReference type="AlphaFoldDB" id="A0AAV7QB07"/>
<sequence length="134" mass="15681">MSCMLSFLSFGFSIIDSRKELLSEAPRQEGGEDWQRELEKTNMHLREQFAAWRAELQRQWFKITRMETSRKALSWIRRTAESDWCEEPSESDKNTMPKSSHPKKQADSVAPNAMTLAGRDRRQVPWFGACAVRR</sequence>
<dbReference type="Proteomes" id="UP001066276">
    <property type="component" value="Chromosome 6"/>
</dbReference>
<comment type="caution">
    <text evidence="2">The sequence shown here is derived from an EMBL/GenBank/DDBJ whole genome shotgun (WGS) entry which is preliminary data.</text>
</comment>
<gene>
    <name evidence="2" type="ORF">NDU88_003896</name>
</gene>
<organism evidence="2 3">
    <name type="scientific">Pleurodeles waltl</name>
    <name type="common">Iberian ribbed newt</name>
    <dbReference type="NCBI Taxonomy" id="8319"/>
    <lineage>
        <taxon>Eukaryota</taxon>
        <taxon>Metazoa</taxon>
        <taxon>Chordata</taxon>
        <taxon>Craniata</taxon>
        <taxon>Vertebrata</taxon>
        <taxon>Euteleostomi</taxon>
        <taxon>Amphibia</taxon>
        <taxon>Batrachia</taxon>
        <taxon>Caudata</taxon>
        <taxon>Salamandroidea</taxon>
        <taxon>Salamandridae</taxon>
        <taxon>Pleurodelinae</taxon>
        <taxon>Pleurodeles</taxon>
    </lineage>
</organism>
<name>A0AAV7QB07_PLEWA</name>
<reference evidence="2" key="1">
    <citation type="journal article" date="2022" name="bioRxiv">
        <title>Sequencing and chromosome-scale assembly of the giantPleurodeles waltlgenome.</title>
        <authorList>
            <person name="Brown T."/>
            <person name="Elewa A."/>
            <person name="Iarovenko S."/>
            <person name="Subramanian E."/>
            <person name="Araus A.J."/>
            <person name="Petzold A."/>
            <person name="Susuki M."/>
            <person name="Suzuki K.-i.T."/>
            <person name="Hayashi T."/>
            <person name="Toyoda A."/>
            <person name="Oliveira C."/>
            <person name="Osipova E."/>
            <person name="Leigh N.D."/>
            <person name="Simon A."/>
            <person name="Yun M.H."/>
        </authorList>
    </citation>
    <scope>NUCLEOTIDE SEQUENCE</scope>
    <source>
        <strain evidence="2">20211129_DDA</strain>
        <tissue evidence="2">Liver</tissue>
    </source>
</reference>
<protein>
    <submittedName>
        <fullName evidence="2">Uncharacterized protein</fullName>
    </submittedName>
</protein>
<proteinExistence type="predicted"/>
<evidence type="ECO:0000313" key="3">
    <source>
        <dbReference type="Proteomes" id="UP001066276"/>
    </source>
</evidence>
<evidence type="ECO:0000256" key="1">
    <source>
        <dbReference type="SAM" id="MobiDB-lite"/>
    </source>
</evidence>